<evidence type="ECO:0000313" key="4">
    <source>
        <dbReference type="Proteomes" id="UP000236173"/>
    </source>
</evidence>
<dbReference type="CDD" id="cd03789">
    <property type="entry name" value="GT9_LPS_heptosyltransferase"/>
    <property type="match status" value="1"/>
</dbReference>
<gene>
    <name evidence="3" type="primary">rfaF_2</name>
    <name evidence="3" type="ORF">HRbin17_02827</name>
</gene>
<dbReference type="Gene3D" id="3.40.50.2000">
    <property type="entry name" value="Glycogen Phosphorylase B"/>
    <property type="match status" value="2"/>
</dbReference>
<dbReference type="GO" id="GO:0009244">
    <property type="term" value="P:lipopolysaccharide core region biosynthetic process"/>
    <property type="evidence" value="ECO:0007669"/>
    <property type="project" value="TreeGrafter"/>
</dbReference>
<dbReference type="SUPFAM" id="SSF53756">
    <property type="entry name" value="UDP-Glycosyltransferase/glycogen phosphorylase"/>
    <property type="match status" value="1"/>
</dbReference>
<sequence length="386" mass="42166">MSLRRLYQLDAIWGGWSCRIAGVTVRRSAASPSPSEWRRIAVAKYIGMGSLVLATPLLQLLRRCLPQAEIALVTAANLAGLARMLPVDKVFAWHVRSLGAALTTLPSFIAGLRRWRPDAFFDLEFFANASALIAWLSGAPVRVGFHHAQSPRGRLLTHYLPVTPRHTAELFAALAWAVGIPTDPLPVLFPPRYDFNRVSPAIRSLPQPFLVINPNAGELAPQRRWHPERFRALLRHLLSVFPSLHFVAIGSDSERAYVTSVLAELASHPRVHNLAGQLNLDELCFLLERAAALVTNDSGPMHLAAALGTPCVALFGPETPDHYGPPSGPHQVLYKRLPCSPCLTPFDGKQFPCPFEVRCLQSIGVDEVVAAVKKVLSAKGLAAAQP</sequence>
<keyword evidence="1" id="KW-0328">Glycosyltransferase</keyword>
<organism evidence="3 4">
    <name type="scientific">Candidatus Fervidibacter japonicus</name>
    <dbReference type="NCBI Taxonomy" id="2035412"/>
    <lineage>
        <taxon>Bacteria</taxon>
        <taxon>Candidatus Fervidibacterota</taxon>
        <taxon>Candidatus Fervidibacter</taxon>
    </lineage>
</organism>
<dbReference type="GO" id="GO:0005829">
    <property type="term" value="C:cytosol"/>
    <property type="evidence" value="ECO:0007669"/>
    <property type="project" value="TreeGrafter"/>
</dbReference>
<dbReference type="EC" id="2.-.-.-" evidence="3"/>
<name>A0A2H5XGI7_9BACT</name>
<evidence type="ECO:0000256" key="1">
    <source>
        <dbReference type="ARBA" id="ARBA00022676"/>
    </source>
</evidence>
<dbReference type="GO" id="GO:0008713">
    <property type="term" value="F:ADP-heptose-lipopolysaccharide heptosyltransferase activity"/>
    <property type="evidence" value="ECO:0007669"/>
    <property type="project" value="TreeGrafter"/>
</dbReference>
<dbReference type="Proteomes" id="UP000236173">
    <property type="component" value="Unassembled WGS sequence"/>
</dbReference>
<dbReference type="InterPro" id="IPR051199">
    <property type="entry name" value="LPS_LOS_Heptosyltrfase"/>
</dbReference>
<evidence type="ECO:0000313" key="3">
    <source>
        <dbReference type="EMBL" id="GBD00287.1"/>
    </source>
</evidence>
<reference evidence="4" key="1">
    <citation type="submission" date="2017-09" db="EMBL/GenBank/DDBJ databases">
        <title>Metaegenomics of thermophilic ammonia-oxidizing enrichment culture.</title>
        <authorList>
            <person name="Kato S."/>
            <person name="Suzuki K."/>
        </authorList>
    </citation>
    <scope>NUCLEOTIDE SEQUENCE [LARGE SCALE GENOMIC DNA]</scope>
</reference>
<dbReference type="EMBL" id="BEHT01000073">
    <property type="protein sequence ID" value="GBD00287.1"/>
    <property type="molecule type" value="Genomic_DNA"/>
</dbReference>
<proteinExistence type="predicted"/>
<comment type="caution">
    <text evidence="3">The sequence shown here is derived from an EMBL/GenBank/DDBJ whole genome shotgun (WGS) entry which is preliminary data.</text>
</comment>
<dbReference type="PANTHER" id="PTHR30160">
    <property type="entry name" value="TETRAACYLDISACCHARIDE 4'-KINASE-RELATED"/>
    <property type="match status" value="1"/>
</dbReference>
<protein>
    <submittedName>
        <fullName evidence="3">ADP-heptose--LPS heptosyltransferase 2</fullName>
        <ecNumber evidence="3">2.-.-.-</ecNumber>
    </submittedName>
</protein>
<dbReference type="InterPro" id="IPR002201">
    <property type="entry name" value="Glyco_trans_9"/>
</dbReference>
<evidence type="ECO:0000256" key="2">
    <source>
        <dbReference type="ARBA" id="ARBA00022679"/>
    </source>
</evidence>
<dbReference type="AlphaFoldDB" id="A0A2H5XGI7"/>
<dbReference type="Pfam" id="PF01075">
    <property type="entry name" value="Glyco_transf_9"/>
    <property type="match status" value="1"/>
</dbReference>
<keyword evidence="2 3" id="KW-0808">Transferase</keyword>
<accession>A0A2H5XGI7</accession>